<dbReference type="AlphaFoldDB" id="A0AAD5QYU4"/>
<evidence type="ECO:0000313" key="3">
    <source>
        <dbReference type="EMBL" id="KAJ1366430.1"/>
    </source>
</evidence>
<dbReference type="Proteomes" id="UP001196413">
    <property type="component" value="Unassembled WGS sequence"/>
</dbReference>
<comment type="caution">
    <text evidence="3">The sequence shown here is derived from an EMBL/GenBank/DDBJ whole genome shotgun (WGS) entry which is preliminary data.</text>
</comment>
<keyword evidence="2" id="KW-0472">Membrane</keyword>
<protein>
    <submittedName>
        <fullName evidence="3">Uncharacterized protein</fullName>
    </submittedName>
</protein>
<dbReference type="EMBL" id="JAHQIW010005554">
    <property type="protein sequence ID" value="KAJ1366430.1"/>
    <property type="molecule type" value="Genomic_DNA"/>
</dbReference>
<evidence type="ECO:0000313" key="4">
    <source>
        <dbReference type="Proteomes" id="UP001196413"/>
    </source>
</evidence>
<keyword evidence="2" id="KW-0812">Transmembrane</keyword>
<reference evidence="3" key="1">
    <citation type="submission" date="2021-06" db="EMBL/GenBank/DDBJ databases">
        <title>Parelaphostrongylus tenuis whole genome reference sequence.</title>
        <authorList>
            <person name="Garwood T.J."/>
            <person name="Larsen P.A."/>
            <person name="Fountain-Jones N.M."/>
            <person name="Garbe J.R."/>
            <person name="Macchietto M.G."/>
            <person name="Kania S.A."/>
            <person name="Gerhold R.W."/>
            <person name="Richards J.E."/>
            <person name="Wolf T.M."/>
        </authorList>
    </citation>
    <scope>NUCLEOTIDE SEQUENCE</scope>
    <source>
        <strain evidence="3">MNPRO001-30</strain>
        <tissue evidence="3">Meninges</tissue>
    </source>
</reference>
<feature type="region of interest" description="Disordered" evidence="1">
    <location>
        <begin position="25"/>
        <end position="53"/>
    </location>
</feature>
<accession>A0AAD5QYU4</accession>
<feature type="compositionally biased region" description="Polar residues" evidence="1">
    <location>
        <begin position="35"/>
        <end position="53"/>
    </location>
</feature>
<name>A0AAD5QYU4_PARTN</name>
<keyword evidence="2" id="KW-1133">Transmembrane helix</keyword>
<evidence type="ECO:0000256" key="1">
    <source>
        <dbReference type="SAM" id="MobiDB-lite"/>
    </source>
</evidence>
<feature type="transmembrane region" description="Helical" evidence="2">
    <location>
        <begin position="64"/>
        <end position="85"/>
    </location>
</feature>
<proteinExistence type="predicted"/>
<sequence length="111" mass="12119">MPPVKPNTNQKSSLPVSDGKNAIEISHISTRVPEPTSSVQRSTYTKEAQSTSNEEALPFSCTPVYVLIIIMICFVLVIGAITTVIDMRPEFLYGSQMNVSESLSSNNTLLL</sequence>
<evidence type="ECO:0000256" key="2">
    <source>
        <dbReference type="SAM" id="Phobius"/>
    </source>
</evidence>
<gene>
    <name evidence="3" type="ORF">KIN20_027091</name>
</gene>
<keyword evidence="4" id="KW-1185">Reference proteome</keyword>
<organism evidence="3 4">
    <name type="scientific">Parelaphostrongylus tenuis</name>
    <name type="common">Meningeal worm</name>
    <dbReference type="NCBI Taxonomy" id="148309"/>
    <lineage>
        <taxon>Eukaryota</taxon>
        <taxon>Metazoa</taxon>
        <taxon>Ecdysozoa</taxon>
        <taxon>Nematoda</taxon>
        <taxon>Chromadorea</taxon>
        <taxon>Rhabditida</taxon>
        <taxon>Rhabditina</taxon>
        <taxon>Rhabditomorpha</taxon>
        <taxon>Strongyloidea</taxon>
        <taxon>Metastrongylidae</taxon>
        <taxon>Parelaphostrongylus</taxon>
    </lineage>
</organism>